<keyword evidence="5" id="KW-0479">Metal-binding</keyword>
<keyword evidence="8" id="KW-0464">Manganese</keyword>
<feature type="compositionally biased region" description="Polar residues" evidence="9">
    <location>
        <begin position="759"/>
        <end position="772"/>
    </location>
</feature>
<dbReference type="EC" id="3.6.1.62" evidence="11"/>
<comment type="subcellular location">
    <subcellularLocation>
        <location evidence="2">Cytoplasm</location>
    </subcellularLocation>
</comment>
<keyword evidence="12" id="KW-1185">Reference proteome</keyword>
<evidence type="ECO:0000256" key="6">
    <source>
        <dbReference type="ARBA" id="ARBA00022801"/>
    </source>
</evidence>
<dbReference type="Gene3D" id="1.10.10.1050">
    <property type="entry name" value="Dcp2, box A domain"/>
    <property type="match status" value="1"/>
</dbReference>
<feature type="compositionally biased region" description="Polar residues" evidence="9">
    <location>
        <begin position="790"/>
        <end position="805"/>
    </location>
</feature>
<dbReference type="Proteomes" id="UP001337655">
    <property type="component" value="Unassembled WGS sequence"/>
</dbReference>
<feature type="compositionally biased region" description="Low complexity" evidence="9">
    <location>
        <begin position="570"/>
        <end position="581"/>
    </location>
</feature>
<organism evidence="11 12">
    <name type="scientific">Saxophila tyrrhenica</name>
    <dbReference type="NCBI Taxonomy" id="1690608"/>
    <lineage>
        <taxon>Eukaryota</taxon>
        <taxon>Fungi</taxon>
        <taxon>Dikarya</taxon>
        <taxon>Ascomycota</taxon>
        <taxon>Pezizomycotina</taxon>
        <taxon>Dothideomycetes</taxon>
        <taxon>Dothideomycetidae</taxon>
        <taxon>Mycosphaerellales</taxon>
        <taxon>Extremaceae</taxon>
        <taxon>Saxophila</taxon>
    </lineage>
</organism>
<dbReference type="GO" id="GO:0000290">
    <property type="term" value="P:deadenylation-dependent decapping of nuclear-transcribed mRNA"/>
    <property type="evidence" value="ECO:0007669"/>
    <property type="project" value="InterPro"/>
</dbReference>
<dbReference type="InterPro" id="IPR036189">
    <property type="entry name" value="DCP2_BoxA_sf"/>
</dbReference>
<dbReference type="SMART" id="SM01125">
    <property type="entry name" value="DCP2"/>
    <property type="match status" value="1"/>
</dbReference>
<feature type="compositionally biased region" description="Acidic residues" evidence="9">
    <location>
        <begin position="278"/>
        <end position="288"/>
    </location>
</feature>
<feature type="region of interest" description="Disordered" evidence="9">
    <location>
        <begin position="357"/>
        <end position="467"/>
    </location>
</feature>
<name>A0AAV9P5E3_9PEZI</name>
<dbReference type="GO" id="GO:0140933">
    <property type="term" value="F:5'-(N(7)-methylguanosine 5'-triphospho)-[mRNA] hydrolase activity"/>
    <property type="evidence" value="ECO:0007669"/>
    <property type="project" value="UniProtKB-EC"/>
</dbReference>
<dbReference type="Gene3D" id="3.90.79.10">
    <property type="entry name" value="Nucleoside Triphosphate Pyrophosphohydrolase"/>
    <property type="match status" value="1"/>
</dbReference>
<evidence type="ECO:0000256" key="8">
    <source>
        <dbReference type="ARBA" id="ARBA00023211"/>
    </source>
</evidence>
<evidence type="ECO:0000256" key="9">
    <source>
        <dbReference type="SAM" id="MobiDB-lite"/>
    </source>
</evidence>
<dbReference type="InterPro" id="IPR044099">
    <property type="entry name" value="Dcp2_NUDIX"/>
</dbReference>
<feature type="region of interest" description="Disordered" evidence="9">
    <location>
        <begin position="256"/>
        <end position="294"/>
    </location>
</feature>
<keyword evidence="6 11" id="KW-0378">Hydrolase</keyword>
<feature type="compositionally biased region" description="Pro residues" evidence="9">
    <location>
        <begin position="833"/>
        <end position="845"/>
    </location>
</feature>
<dbReference type="EMBL" id="JAVRRT010000011">
    <property type="protein sequence ID" value="KAK5167745.1"/>
    <property type="molecule type" value="Genomic_DNA"/>
</dbReference>
<dbReference type="Pfam" id="PF00293">
    <property type="entry name" value="NUDIX"/>
    <property type="match status" value="1"/>
</dbReference>
<dbReference type="GO" id="GO:0000932">
    <property type="term" value="C:P-body"/>
    <property type="evidence" value="ECO:0007669"/>
    <property type="project" value="TreeGrafter"/>
</dbReference>
<dbReference type="InterPro" id="IPR007722">
    <property type="entry name" value="DCP2_BoxA"/>
</dbReference>
<keyword evidence="7" id="KW-0694">RNA-binding</keyword>
<dbReference type="SUPFAM" id="SSF55811">
    <property type="entry name" value="Nudix"/>
    <property type="match status" value="1"/>
</dbReference>
<evidence type="ECO:0000256" key="4">
    <source>
        <dbReference type="ARBA" id="ARBA00022490"/>
    </source>
</evidence>
<dbReference type="RefSeq" id="XP_064657451.1">
    <property type="nucleotide sequence ID" value="XM_064804681.1"/>
</dbReference>
<evidence type="ECO:0000313" key="11">
    <source>
        <dbReference type="EMBL" id="KAK5167745.1"/>
    </source>
</evidence>
<dbReference type="GO" id="GO:0000184">
    <property type="term" value="P:nuclear-transcribed mRNA catabolic process, nonsense-mediated decay"/>
    <property type="evidence" value="ECO:0007669"/>
    <property type="project" value="InterPro"/>
</dbReference>
<dbReference type="InterPro" id="IPR015797">
    <property type="entry name" value="NUDIX_hydrolase-like_dom_sf"/>
</dbReference>
<keyword evidence="4" id="KW-0963">Cytoplasm</keyword>
<evidence type="ECO:0000256" key="5">
    <source>
        <dbReference type="ARBA" id="ARBA00022723"/>
    </source>
</evidence>
<evidence type="ECO:0000313" key="12">
    <source>
        <dbReference type="Proteomes" id="UP001337655"/>
    </source>
</evidence>
<feature type="domain" description="Nudix hydrolase" evidence="10">
    <location>
        <begin position="102"/>
        <end position="240"/>
    </location>
</feature>
<feature type="compositionally biased region" description="Polar residues" evidence="9">
    <location>
        <begin position="868"/>
        <end position="893"/>
    </location>
</feature>
<dbReference type="PANTHER" id="PTHR23114">
    <property type="entry name" value="M7GPPPN-MRNA HYDROLASE"/>
    <property type="match status" value="1"/>
</dbReference>
<dbReference type="GO" id="GO:0030145">
    <property type="term" value="F:manganese ion binding"/>
    <property type="evidence" value="ECO:0007669"/>
    <property type="project" value="InterPro"/>
</dbReference>
<feature type="compositionally biased region" description="Low complexity" evidence="9">
    <location>
        <begin position="823"/>
        <end position="832"/>
    </location>
</feature>
<comment type="cofactor">
    <cofactor evidence="1">
        <name>Mn(2+)</name>
        <dbReference type="ChEBI" id="CHEBI:29035"/>
    </cofactor>
</comment>
<feature type="compositionally biased region" description="Polar residues" evidence="9">
    <location>
        <begin position="669"/>
        <end position="684"/>
    </location>
</feature>
<sequence>MTTTHHPTTLVDWLDDLTVRFLLNLPASELSSVPRLCFQVEEAQWFYEDFVRPAVAAAGLPPLPSLPLRQFCLLLFQHCPLLSGFTDAQHIAAYEEFLAYKVRVPVRGAIMLDEEMEHVLLVRGWKKGASWSFPRGKINKDEKDLDCAVREVYEETGYDAREAGLVPDNEDDAKFIDITMREQHMRLFVFRGVSRDTHFEPRTRKEIGGINWYAIKDLPGFKKQKIQHAGEGPSSSKFYMVAPFLGHLKKWIGQQRKADPTRAVKTKPVNGGAAPVVTEDETEVEEESATQTDAQVNVKGDLLAKLLGSGQTEQRDLPAPQPEPSHTSANDLLAMLRGTAPQNNGNQIPQTPLEQVDQFPREPNTPQPDHLRHPSLAHGQRQPPPPTFPLSPQNIPLHDQQRNASMPTPNIFGPGPNGVSQGRAPSFPNGMPPHLHQQQFQQRESMPGRAPGPPPGPHNGFFRDNRNQHNYQQPFATQLPQQNMQSPFQQPPPNAYLAQGPQGAIASGPAVPNASQLPPPRLNAQSMKLLDAFKSNGSVPMVSASTSAKADQRPTSGHQAALLGLLKKAPATQQSPAAQATELPQQPHRAVSPTPTDGTDRTVRPTERRPTLNEITRTLPPKVRVKSPPTVNTTSQPSEPLIASERERPKSRQLFDPSAPFKPQVASPERSQQSLPSFAQQHPATRQPPKSPRGRNASPASSPSRKNGVQTVRSHQQPSSPFTILARPGSAREAKSPAAPTSPLLNEGPQTGFRPQVLKRSNGNESADTAQQPADKKDQLLALFGKTAPSARSTPSTQPASTGPNRPSPAPDSRKNSLLDLFSPPAVTSQQPTPTPAPAPPPAPRIEPERRPSSKAPPQVTSAPAPPRQQNLLLDLFNNKTNTSATPVTSPGTPISPFTLGTPATTSGPSQLPGMAGGRTSRLASVSSPDGSGSESAKTPTEAKEFLMGFLNGVVQEGYRGATSGAR</sequence>
<evidence type="ECO:0000256" key="2">
    <source>
        <dbReference type="ARBA" id="ARBA00004496"/>
    </source>
</evidence>
<feature type="compositionally biased region" description="Polar residues" evidence="9">
    <location>
        <begin position="698"/>
        <end position="722"/>
    </location>
</feature>
<dbReference type="AlphaFoldDB" id="A0AAV9P5E3"/>
<feature type="compositionally biased region" description="Polar residues" evidence="9">
    <location>
        <begin position="629"/>
        <end position="638"/>
    </location>
</feature>
<dbReference type="PROSITE" id="PS51462">
    <property type="entry name" value="NUDIX"/>
    <property type="match status" value="1"/>
</dbReference>
<feature type="compositionally biased region" description="Low complexity" evidence="9">
    <location>
        <begin position="925"/>
        <end position="936"/>
    </location>
</feature>
<dbReference type="GeneID" id="89928780"/>
<dbReference type="CDD" id="cd03672">
    <property type="entry name" value="NUDIX_Dcp2p_Nudt20"/>
    <property type="match status" value="1"/>
</dbReference>
<feature type="region of interest" description="Disordered" evidence="9">
    <location>
        <begin position="483"/>
        <end position="521"/>
    </location>
</feature>
<dbReference type="FunFam" id="3.90.79.10:FF:000003">
    <property type="entry name" value="M7GpppN-mRNA hydrolase isoform 2"/>
    <property type="match status" value="1"/>
</dbReference>
<evidence type="ECO:0000259" key="10">
    <source>
        <dbReference type="PROSITE" id="PS51462"/>
    </source>
</evidence>
<dbReference type="PROSITE" id="PS00893">
    <property type="entry name" value="NUDIX_BOX"/>
    <property type="match status" value="1"/>
</dbReference>
<protein>
    <submittedName>
        <fullName evidence="11">mRNA-decapping enzyme subunit 2</fullName>
        <ecNumber evidence="11">3.6.1.62</ecNumber>
    </submittedName>
</protein>
<dbReference type="Pfam" id="PF05026">
    <property type="entry name" value="DCP2"/>
    <property type="match status" value="1"/>
</dbReference>
<dbReference type="GO" id="GO:0003723">
    <property type="term" value="F:RNA binding"/>
    <property type="evidence" value="ECO:0007669"/>
    <property type="project" value="UniProtKB-KW"/>
</dbReference>
<evidence type="ECO:0000256" key="7">
    <source>
        <dbReference type="ARBA" id="ARBA00022884"/>
    </source>
</evidence>
<evidence type="ECO:0000256" key="3">
    <source>
        <dbReference type="ARBA" id="ARBA00005279"/>
    </source>
</evidence>
<evidence type="ECO:0000256" key="1">
    <source>
        <dbReference type="ARBA" id="ARBA00001936"/>
    </source>
</evidence>
<dbReference type="PANTHER" id="PTHR23114:SF17">
    <property type="entry name" value="M7GPPPN-MRNA HYDROLASE"/>
    <property type="match status" value="1"/>
</dbReference>
<reference evidence="11 12" key="1">
    <citation type="submission" date="2023-08" db="EMBL/GenBank/DDBJ databases">
        <title>Black Yeasts Isolated from many extreme environments.</title>
        <authorList>
            <person name="Coleine C."/>
            <person name="Stajich J.E."/>
            <person name="Selbmann L."/>
        </authorList>
    </citation>
    <scope>NUCLEOTIDE SEQUENCE [LARGE SCALE GENOMIC DNA]</scope>
    <source>
        <strain evidence="11 12">CCFEE 5935</strain>
    </source>
</reference>
<dbReference type="InterPro" id="IPR020084">
    <property type="entry name" value="NUDIX_hydrolase_CS"/>
</dbReference>
<accession>A0AAV9P5E3</accession>
<feature type="compositionally biased region" description="Basic and acidic residues" evidence="9">
    <location>
        <begin position="598"/>
        <end position="611"/>
    </location>
</feature>
<feature type="region of interest" description="Disordered" evidence="9">
    <location>
        <begin position="570"/>
        <end position="941"/>
    </location>
</feature>
<dbReference type="InterPro" id="IPR000086">
    <property type="entry name" value="NUDIX_hydrolase_dom"/>
</dbReference>
<dbReference type="SUPFAM" id="SSF140586">
    <property type="entry name" value="Dcp2 domain-like"/>
    <property type="match status" value="1"/>
</dbReference>
<comment type="similarity">
    <text evidence="3">Belongs to the Nudix hydrolase family. DCP2 subfamily.</text>
</comment>
<comment type="caution">
    <text evidence="11">The sequence shown here is derived from an EMBL/GenBank/DDBJ whole genome shotgun (WGS) entry which is preliminary data.</text>
</comment>
<gene>
    <name evidence="11" type="primary">DCP2</name>
    <name evidence="11" type="ORF">LTR77_007444</name>
</gene>
<proteinExistence type="inferred from homology"/>